<evidence type="ECO:0000256" key="1">
    <source>
        <dbReference type="ARBA" id="ARBA00022670"/>
    </source>
</evidence>
<reference evidence="8 9" key="1">
    <citation type="submission" date="2019-08" db="EMBL/GenBank/DDBJ databases">
        <authorList>
            <person name="Luo N."/>
        </authorList>
    </citation>
    <scope>NUCLEOTIDE SEQUENCE [LARGE SCALE GENOMIC DNA]</scope>
    <source>
        <strain evidence="8 9">NCIMB 9442</strain>
    </source>
</reference>
<comment type="caution">
    <text evidence="8">The sequence shown here is derived from an EMBL/GenBank/DDBJ whole genome shotgun (WGS) entry which is preliminary data.</text>
</comment>
<evidence type="ECO:0000313" key="8">
    <source>
        <dbReference type="EMBL" id="MBG3876515.1"/>
    </source>
</evidence>
<dbReference type="InterPro" id="IPR037518">
    <property type="entry name" value="MPN"/>
</dbReference>
<dbReference type="InterPro" id="IPR010994">
    <property type="entry name" value="RuvA_2-like"/>
</dbReference>
<evidence type="ECO:0000256" key="5">
    <source>
        <dbReference type="ARBA" id="ARBA00023049"/>
    </source>
</evidence>
<comment type="similarity">
    <text evidence="6">Belongs to the UPF0758 family.</text>
</comment>
<dbReference type="PROSITE" id="PS50249">
    <property type="entry name" value="MPN"/>
    <property type="match status" value="1"/>
</dbReference>
<evidence type="ECO:0000256" key="4">
    <source>
        <dbReference type="ARBA" id="ARBA00022833"/>
    </source>
</evidence>
<dbReference type="EMBL" id="VRYY01000121">
    <property type="protein sequence ID" value="MBG3876515.1"/>
    <property type="molecule type" value="Genomic_DNA"/>
</dbReference>
<keyword evidence="1" id="KW-0645">Protease</keyword>
<accession>A0ABS0J2T5</accession>
<dbReference type="CDD" id="cd08071">
    <property type="entry name" value="MPN_DUF2466"/>
    <property type="match status" value="1"/>
</dbReference>
<evidence type="ECO:0000256" key="2">
    <source>
        <dbReference type="ARBA" id="ARBA00022723"/>
    </source>
</evidence>
<organism evidence="8 9">
    <name type="scientific">Nitratidesulfovibrio oxamicus</name>
    <dbReference type="NCBI Taxonomy" id="32016"/>
    <lineage>
        <taxon>Bacteria</taxon>
        <taxon>Pseudomonadati</taxon>
        <taxon>Thermodesulfobacteriota</taxon>
        <taxon>Desulfovibrionia</taxon>
        <taxon>Desulfovibrionales</taxon>
        <taxon>Desulfovibrionaceae</taxon>
        <taxon>Nitratidesulfovibrio</taxon>
    </lineage>
</organism>
<dbReference type="InterPro" id="IPR001405">
    <property type="entry name" value="UPF0758"/>
</dbReference>
<name>A0ABS0J2T5_9BACT</name>
<evidence type="ECO:0000313" key="9">
    <source>
        <dbReference type="Proteomes" id="UP001194469"/>
    </source>
</evidence>
<keyword evidence="9" id="KW-1185">Reference proteome</keyword>
<keyword evidence="3" id="KW-0378">Hydrolase</keyword>
<dbReference type="NCBIfam" id="TIGR00608">
    <property type="entry name" value="radc"/>
    <property type="match status" value="1"/>
</dbReference>
<dbReference type="Gene3D" id="3.40.140.10">
    <property type="entry name" value="Cytidine Deaminase, domain 2"/>
    <property type="match status" value="1"/>
</dbReference>
<dbReference type="Gene3D" id="1.10.150.20">
    <property type="entry name" value="5' to 3' exonuclease, C-terminal subdomain"/>
    <property type="match status" value="1"/>
</dbReference>
<dbReference type="NCBIfam" id="NF000642">
    <property type="entry name" value="PRK00024.1"/>
    <property type="match status" value="1"/>
</dbReference>
<protein>
    <submittedName>
        <fullName evidence="8">DNA repair protein RadC</fullName>
    </submittedName>
</protein>
<dbReference type="Proteomes" id="UP001194469">
    <property type="component" value="Unassembled WGS sequence"/>
</dbReference>
<gene>
    <name evidence="8" type="primary">radC</name>
    <name evidence="8" type="ORF">FVW20_05605</name>
</gene>
<keyword evidence="5" id="KW-0482">Metalloprotease</keyword>
<dbReference type="SUPFAM" id="SSF47781">
    <property type="entry name" value="RuvA domain 2-like"/>
    <property type="match status" value="1"/>
</dbReference>
<evidence type="ECO:0000256" key="3">
    <source>
        <dbReference type="ARBA" id="ARBA00022801"/>
    </source>
</evidence>
<keyword evidence="4" id="KW-0862">Zinc</keyword>
<evidence type="ECO:0000256" key="6">
    <source>
        <dbReference type="RuleBase" id="RU003797"/>
    </source>
</evidence>
<dbReference type="RefSeq" id="WP_196608653.1">
    <property type="nucleotide sequence ID" value="NZ_VRYY01000121.1"/>
</dbReference>
<dbReference type="PANTHER" id="PTHR30471">
    <property type="entry name" value="DNA REPAIR PROTEIN RADC"/>
    <property type="match status" value="1"/>
</dbReference>
<evidence type="ECO:0000259" key="7">
    <source>
        <dbReference type="PROSITE" id="PS50249"/>
    </source>
</evidence>
<feature type="domain" description="MPN" evidence="7">
    <location>
        <begin position="103"/>
        <end position="225"/>
    </location>
</feature>
<dbReference type="InterPro" id="IPR025657">
    <property type="entry name" value="RadC_JAB"/>
</dbReference>
<keyword evidence="2" id="KW-0479">Metal-binding</keyword>
<dbReference type="PANTHER" id="PTHR30471:SF3">
    <property type="entry name" value="UPF0758 PROTEIN YEES-RELATED"/>
    <property type="match status" value="1"/>
</dbReference>
<proteinExistence type="inferred from homology"/>
<sequence length="225" mass="25041">MTTGPHYHGHRERVRARLRNDPAALPDYEVLELLLGHVLLRRDTKPLAKELLQRFGSLRGVLDARPSELLGVKGFGPAMLDFWALLREVMARYVETPAREREVLGSPQAVAEMARMRLAASPHEEVWVALLDTQNRMVAWERASRGTVNASAVYPREILEVALRHKAASIILVHNHPGGNPSPSAGDIEITRQLELSAKAIGMRLLDHVIVTDDACYSLKDDGLI</sequence>
<dbReference type="Pfam" id="PF04002">
    <property type="entry name" value="RadC"/>
    <property type="match status" value="1"/>
</dbReference>